<evidence type="ECO:0000256" key="8">
    <source>
        <dbReference type="ARBA" id="ARBA00022989"/>
    </source>
</evidence>
<keyword evidence="9 10" id="KW-0472">Membrane</keyword>
<reference evidence="12 13" key="1">
    <citation type="submission" date="2023-06" db="EMBL/GenBank/DDBJ databases">
        <title>Pelomonas sp. APW6 16S ribosomal RNA gene genome sequencing and assembly.</title>
        <authorList>
            <person name="Woo H."/>
        </authorList>
    </citation>
    <scope>NUCLEOTIDE SEQUENCE [LARGE SCALE GENOMIC DNA]</scope>
    <source>
        <strain evidence="12 13">APW6</strain>
    </source>
</reference>
<dbReference type="InterPro" id="IPR012902">
    <property type="entry name" value="N_methyl_site"/>
</dbReference>
<sequence length="147" mass="15715">MQSLRARSPRARAARGFTLIEIMVVLVIIGVLAAMIGPAVLGRVGEARTTAARSDISAIMQALKLYKLDNGRYPTAEQGLQALVQKPTAGPAPANWKTYLEKLPKDPWGGDYQYANPGVKGEIDVFSYGADLKPGGEGDDADVGSWQ</sequence>
<evidence type="ECO:0000256" key="9">
    <source>
        <dbReference type="ARBA" id="ARBA00023136"/>
    </source>
</evidence>
<feature type="domain" description="Type II secretion system protein GspG C-terminal" evidence="11">
    <location>
        <begin position="40"/>
        <end position="146"/>
    </location>
</feature>
<evidence type="ECO:0000256" key="4">
    <source>
        <dbReference type="ARBA" id="ARBA00022475"/>
    </source>
</evidence>
<evidence type="ECO:0000256" key="3">
    <source>
        <dbReference type="ARBA" id="ARBA00020042"/>
    </source>
</evidence>
<dbReference type="InterPro" id="IPR010054">
    <property type="entry name" value="Type2_sec_GspG"/>
</dbReference>
<keyword evidence="6" id="KW-0997">Cell inner membrane</keyword>
<evidence type="ECO:0000313" key="13">
    <source>
        <dbReference type="Proteomes" id="UP001238603"/>
    </source>
</evidence>
<keyword evidence="8 10" id="KW-1133">Transmembrane helix</keyword>
<comment type="subcellular location">
    <subcellularLocation>
        <location evidence="1">Cell inner membrane</location>
        <topology evidence="1">Single-pass membrane protein</topology>
    </subcellularLocation>
</comment>
<dbReference type="NCBIfam" id="TIGR01710">
    <property type="entry name" value="typeII_sec_gspG"/>
    <property type="match status" value="1"/>
</dbReference>
<dbReference type="PRINTS" id="PR00813">
    <property type="entry name" value="BCTERIALGSPG"/>
</dbReference>
<proteinExistence type="inferred from homology"/>
<evidence type="ECO:0000256" key="5">
    <source>
        <dbReference type="ARBA" id="ARBA00022481"/>
    </source>
</evidence>
<evidence type="ECO:0000256" key="2">
    <source>
        <dbReference type="ARBA" id="ARBA00009984"/>
    </source>
</evidence>
<dbReference type="SUPFAM" id="SSF54523">
    <property type="entry name" value="Pili subunits"/>
    <property type="match status" value="1"/>
</dbReference>
<keyword evidence="5" id="KW-0488">Methylation</keyword>
<organism evidence="12 13">
    <name type="scientific">Roseateles subflavus</name>
    <dbReference type="NCBI Taxonomy" id="3053353"/>
    <lineage>
        <taxon>Bacteria</taxon>
        <taxon>Pseudomonadati</taxon>
        <taxon>Pseudomonadota</taxon>
        <taxon>Betaproteobacteria</taxon>
        <taxon>Burkholderiales</taxon>
        <taxon>Sphaerotilaceae</taxon>
        <taxon>Roseateles</taxon>
    </lineage>
</organism>
<dbReference type="NCBIfam" id="TIGR02532">
    <property type="entry name" value="IV_pilin_GFxxxE"/>
    <property type="match status" value="1"/>
</dbReference>
<accession>A0ABT7LII7</accession>
<name>A0ABT7LII7_9BURK</name>
<evidence type="ECO:0000256" key="6">
    <source>
        <dbReference type="ARBA" id="ARBA00022519"/>
    </source>
</evidence>
<feature type="transmembrane region" description="Helical" evidence="10">
    <location>
        <begin position="20"/>
        <end position="41"/>
    </location>
</feature>
<dbReference type="Pfam" id="PF08334">
    <property type="entry name" value="T2SSG"/>
    <property type="match status" value="1"/>
</dbReference>
<gene>
    <name evidence="12" type="primary">gspG</name>
    <name evidence="12" type="ORF">QRD43_12135</name>
</gene>
<dbReference type="PROSITE" id="PS00409">
    <property type="entry name" value="PROKAR_NTER_METHYL"/>
    <property type="match status" value="1"/>
</dbReference>
<dbReference type="Proteomes" id="UP001238603">
    <property type="component" value="Unassembled WGS sequence"/>
</dbReference>
<dbReference type="PANTHER" id="PTHR30093:SF44">
    <property type="entry name" value="TYPE II SECRETION SYSTEM CORE PROTEIN G"/>
    <property type="match status" value="1"/>
</dbReference>
<dbReference type="Pfam" id="PF07963">
    <property type="entry name" value="N_methyl"/>
    <property type="match status" value="1"/>
</dbReference>
<evidence type="ECO:0000313" key="12">
    <source>
        <dbReference type="EMBL" id="MDL5032654.1"/>
    </source>
</evidence>
<dbReference type="PANTHER" id="PTHR30093">
    <property type="entry name" value="GENERAL SECRETION PATHWAY PROTEIN G"/>
    <property type="match status" value="1"/>
</dbReference>
<keyword evidence="4" id="KW-1003">Cell membrane</keyword>
<dbReference type="InterPro" id="IPR013545">
    <property type="entry name" value="T2SS_protein-GspG_C"/>
</dbReference>
<dbReference type="EMBL" id="JASVDS010000003">
    <property type="protein sequence ID" value="MDL5032654.1"/>
    <property type="molecule type" value="Genomic_DNA"/>
</dbReference>
<dbReference type="InterPro" id="IPR045584">
    <property type="entry name" value="Pilin-like"/>
</dbReference>
<dbReference type="InterPro" id="IPR000983">
    <property type="entry name" value="Bac_GSPG_pilin"/>
</dbReference>
<dbReference type="Gene3D" id="3.30.700.10">
    <property type="entry name" value="Glycoprotein, Type 4 Pilin"/>
    <property type="match status" value="1"/>
</dbReference>
<comment type="caution">
    <text evidence="12">The sequence shown here is derived from an EMBL/GenBank/DDBJ whole genome shotgun (WGS) entry which is preliminary data.</text>
</comment>
<keyword evidence="7 10" id="KW-0812">Transmembrane</keyword>
<evidence type="ECO:0000256" key="7">
    <source>
        <dbReference type="ARBA" id="ARBA00022692"/>
    </source>
</evidence>
<evidence type="ECO:0000256" key="10">
    <source>
        <dbReference type="SAM" id="Phobius"/>
    </source>
</evidence>
<comment type="similarity">
    <text evidence="2">Belongs to the GSP G family.</text>
</comment>
<keyword evidence="13" id="KW-1185">Reference proteome</keyword>
<dbReference type="RefSeq" id="WP_285982742.1">
    <property type="nucleotide sequence ID" value="NZ_JASVDS010000003.1"/>
</dbReference>
<evidence type="ECO:0000256" key="1">
    <source>
        <dbReference type="ARBA" id="ARBA00004377"/>
    </source>
</evidence>
<evidence type="ECO:0000259" key="11">
    <source>
        <dbReference type="Pfam" id="PF08334"/>
    </source>
</evidence>
<protein>
    <recommendedName>
        <fullName evidence="3">Type II secretion system core protein G</fullName>
    </recommendedName>
</protein>